<gene>
    <name evidence="11" type="ORF">Ctob_006023</name>
</gene>
<name>A0A0M0JEV1_9EUKA</name>
<evidence type="ECO:0000256" key="8">
    <source>
        <dbReference type="RuleBase" id="RU079119"/>
    </source>
</evidence>
<feature type="repeat" description="ANK" evidence="7">
    <location>
        <begin position="183"/>
        <end position="209"/>
    </location>
</feature>
<feature type="compositionally biased region" description="Low complexity" evidence="9">
    <location>
        <begin position="530"/>
        <end position="550"/>
    </location>
</feature>
<dbReference type="Gene3D" id="1.25.40.20">
    <property type="entry name" value="Ankyrin repeat-containing domain"/>
    <property type="match status" value="2"/>
</dbReference>
<comment type="caution">
    <text evidence="11">The sequence shown here is derived from an EMBL/GenBank/DDBJ whole genome shotgun (WGS) entry which is preliminary data.</text>
</comment>
<dbReference type="InterPro" id="IPR036770">
    <property type="entry name" value="Ankyrin_rpt-contain_sf"/>
</dbReference>
<dbReference type="Pfam" id="PF01529">
    <property type="entry name" value="DHHC"/>
    <property type="match status" value="1"/>
</dbReference>
<feature type="transmembrane region" description="Helical" evidence="8">
    <location>
        <begin position="396"/>
        <end position="418"/>
    </location>
</feature>
<proteinExistence type="inferred from homology"/>
<evidence type="ECO:0000256" key="5">
    <source>
        <dbReference type="ARBA" id="ARBA00023043"/>
    </source>
</evidence>
<keyword evidence="8 11" id="KW-0808">Transferase</keyword>
<dbReference type="InterPro" id="IPR001594">
    <property type="entry name" value="Palmitoyltrfase_DHHC"/>
</dbReference>
<dbReference type="PROSITE" id="PS50216">
    <property type="entry name" value="DHHC"/>
    <property type="match status" value="1"/>
</dbReference>
<sequence length="559" mass="61589">MAETGLLTSVALNSPPQDLLCEAIKRGNTTAAKALIAQFPDVLHAVDTADGATAAHWAALFGNTEVLELLLSEGASVNARIDSSGMQPIHWASTRGHVDVVKMLLSKSSDINEVDIKQTTPLVIAAQYDHTVLVFYLVKHGADISRLDDCQDSALHWAAYKGNLQTAALLHYLGLPADAADTYGSTPMHLAAARNAPQVIEYLIDESTSSVEKLVTMKDAKGRTPFEVAKERGNTMAMRLLLKANPTFFVRVHQALMGNDGSKVMFYFYLINGGGAYVIYALYLAPSITAALPVVAAWQHYAYLAINVLMQISYLRVNQRCPGLTATGIEGRQQYEEALQKASEGTLPEATSMPLCHTCRIVKPLRSKHCHVRKRCVPMFDHYCPYINNTIGGGNYWEFCVFIFVGMFGVGTTFAAAVQYLMVVNSKDPLVWFVAVDFFFATLMALMMNNYHISLTLRNLTTNEDMNKHRYHYLKNDLNQYHNPFSRGPWGNCVEFWGRGDLVRKNPYAHSEAYQAYLKAADVEMGDLTDGASSDGASDNGDSYACGSPHSHGHSHGHK</sequence>
<dbReference type="PANTHER" id="PTHR24161">
    <property type="entry name" value="ANK_REP_REGION DOMAIN-CONTAINING PROTEIN-RELATED"/>
    <property type="match status" value="1"/>
</dbReference>
<dbReference type="PROSITE" id="PS50088">
    <property type="entry name" value="ANK_REPEAT"/>
    <property type="match status" value="4"/>
</dbReference>
<feature type="transmembrane region" description="Helical" evidence="8">
    <location>
        <begin position="430"/>
        <end position="448"/>
    </location>
</feature>
<feature type="region of interest" description="Disordered" evidence="9">
    <location>
        <begin position="529"/>
        <end position="559"/>
    </location>
</feature>
<keyword evidence="3" id="KW-0677">Repeat</keyword>
<dbReference type="InterPro" id="IPR002110">
    <property type="entry name" value="Ankyrin_rpt"/>
</dbReference>
<dbReference type="Pfam" id="PF12796">
    <property type="entry name" value="Ank_2"/>
    <property type="match status" value="2"/>
</dbReference>
<dbReference type="PANTHER" id="PTHR24161:SF17">
    <property type="entry name" value="PALMITOYLTRANSFERASE"/>
    <property type="match status" value="1"/>
</dbReference>
<comment type="similarity">
    <text evidence="8">Belongs to the DHHC palmitoyltransferase family.</text>
</comment>
<evidence type="ECO:0000256" key="4">
    <source>
        <dbReference type="ARBA" id="ARBA00022989"/>
    </source>
</evidence>
<evidence type="ECO:0000256" key="9">
    <source>
        <dbReference type="SAM" id="MobiDB-lite"/>
    </source>
</evidence>
<evidence type="ECO:0000256" key="1">
    <source>
        <dbReference type="ARBA" id="ARBA00004141"/>
    </source>
</evidence>
<keyword evidence="5 7" id="KW-0040">ANK repeat</keyword>
<evidence type="ECO:0000313" key="11">
    <source>
        <dbReference type="EMBL" id="KOO24897.1"/>
    </source>
</evidence>
<reference evidence="12" key="1">
    <citation type="journal article" date="2015" name="PLoS Genet.">
        <title>Genome Sequence and Transcriptome Analyses of Chrysochromulina tobin: Metabolic Tools for Enhanced Algal Fitness in the Prominent Order Prymnesiales (Haptophyceae).</title>
        <authorList>
            <person name="Hovde B.T."/>
            <person name="Deodato C.R."/>
            <person name="Hunsperger H.M."/>
            <person name="Ryken S.A."/>
            <person name="Yost W."/>
            <person name="Jha R.K."/>
            <person name="Patterson J."/>
            <person name="Monnat R.J. Jr."/>
            <person name="Barlow S.B."/>
            <person name="Starkenburg S.R."/>
            <person name="Cattolico R.A."/>
        </authorList>
    </citation>
    <scope>NUCLEOTIDE SEQUENCE</scope>
    <source>
        <strain evidence="12">CCMP291</strain>
    </source>
</reference>
<comment type="subcellular location">
    <subcellularLocation>
        <location evidence="1">Membrane</location>
        <topology evidence="1">Multi-pass membrane protein</topology>
    </subcellularLocation>
</comment>
<dbReference type="GO" id="GO:0000139">
    <property type="term" value="C:Golgi membrane"/>
    <property type="evidence" value="ECO:0007669"/>
    <property type="project" value="TreeGrafter"/>
</dbReference>
<comment type="domain">
    <text evidence="8">The DHHC domain is required for palmitoyltransferase activity.</text>
</comment>
<dbReference type="SMART" id="SM00248">
    <property type="entry name" value="ANK"/>
    <property type="match status" value="6"/>
</dbReference>
<keyword evidence="8 11" id="KW-0012">Acyltransferase</keyword>
<dbReference type="Pfam" id="PF00023">
    <property type="entry name" value="Ank"/>
    <property type="match status" value="1"/>
</dbReference>
<dbReference type="EC" id="2.3.1.225" evidence="8"/>
<evidence type="ECO:0000259" key="10">
    <source>
        <dbReference type="Pfam" id="PF01529"/>
    </source>
</evidence>
<feature type="repeat" description="ANK" evidence="7">
    <location>
        <begin position="84"/>
        <end position="116"/>
    </location>
</feature>
<organism evidence="11 12">
    <name type="scientific">Chrysochromulina tobinii</name>
    <dbReference type="NCBI Taxonomy" id="1460289"/>
    <lineage>
        <taxon>Eukaryota</taxon>
        <taxon>Haptista</taxon>
        <taxon>Haptophyta</taxon>
        <taxon>Prymnesiophyceae</taxon>
        <taxon>Prymnesiales</taxon>
        <taxon>Chrysochromulinaceae</taxon>
        <taxon>Chrysochromulina</taxon>
    </lineage>
</organism>
<keyword evidence="12" id="KW-1185">Reference proteome</keyword>
<dbReference type="AlphaFoldDB" id="A0A0M0JEV1"/>
<dbReference type="SUPFAM" id="SSF48403">
    <property type="entry name" value="Ankyrin repeat"/>
    <property type="match status" value="1"/>
</dbReference>
<evidence type="ECO:0000256" key="6">
    <source>
        <dbReference type="ARBA" id="ARBA00023136"/>
    </source>
</evidence>
<feature type="repeat" description="ANK" evidence="7">
    <location>
        <begin position="117"/>
        <end position="149"/>
    </location>
</feature>
<keyword evidence="2 8" id="KW-0812">Transmembrane</keyword>
<feature type="domain" description="Palmitoyltransferase DHHC" evidence="10">
    <location>
        <begin position="355"/>
        <end position="468"/>
    </location>
</feature>
<keyword evidence="4 8" id="KW-1133">Transmembrane helix</keyword>
<feature type="repeat" description="ANK" evidence="7">
    <location>
        <begin position="50"/>
        <end position="82"/>
    </location>
</feature>
<dbReference type="OrthoDB" id="163438at2759"/>
<evidence type="ECO:0000256" key="7">
    <source>
        <dbReference type="PROSITE-ProRule" id="PRU00023"/>
    </source>
</evidence>
<protein>
    <recommendedName>
        <fullName evidence="8">Palmitoyltransferase</fullName>
        <ecNumber evidence="8">2.3.1.225</ecNumber>
    </recommendedName>
</protein>
<dbReference type="PROSITE" id="PS50297">
    <property type="entry name" value="ANK_REP_REGION"/>
    <property type="match status" value="4"/>
</dbReference>
<evidence type="ECO:0000256" key="2">
    <source>
        <dbReference type="ARBA" id="ARBA00022692"/>
    </source>
</evidence>
<evidence type="ECO:0000256" key="3">
    <source>
        <dbReference type="ARBA" id="ARBA00022737"/>
    </source>
</evidence>
<accession>A0A0M0JEV1</accession>
<keyword evidence="6 8" id="KW-0472">Membrane</keyword>
<comment type="catalytic activity">
    <reaction evidence="8">
        <text>L-cysteinyl-[protein] + hexadecanoyl-CoA = S-hexadecanoyl-L-cysteinyl-[protein] + CoA</text>
        <dbReference type="Rhea" id="RHEA:36683"/>
        <dbReference type="Rhea" id="RHEA-COMP:10131"/>
        <dbReference type="Rhea" id="RHEA-COMP:11032"/>
        <dbReference type="ChEBI" id="CHEBI:29950"/>
        <dbReference type="ChEBI" id="CHEBI:57287"/>
        <dbReference type="ChEBI" id="CHEBI:57379"/>
        <dbReference type="ChEBI" id="CHEBI:74151"/>
        <dbReference type="EC" id="2.3.1.225"/>
    </reaction>
</comment>
<dbReference type="EMBL" id="JWZX01003040">
    <property type="protein sequence ID" value="KOO24897.1"/>
    <property type="molecule type" value="Genomic_DNA"/>
</dbReference>
<dbReference type="Proteomes" id="UP000037460">
    <property type="component" value="Unassembled WGS sequence"/>
</dbReference>
<evidence type="ECO:0000313" key="12">
    <source>
        <dbReference type="Proteomes" id="UP000037460"/>
    </source>
</evidence>
<dbReference type="GO" id="GO:0019706">
    <property type="term" value="F:protein-cysteine S-palmitoyltransferase activity"/>
    <property type="evidence" value="ECO:0007669"/>
    <property type="project" value="UniProtKB-EC"/>
</dbReference>